<dbReference type="PANTHER" id="PTHR42760">
    <property type="entry name" value="SHORT-CHAIN DEHYDROGENASES/REDUCTASES FAMILY MEMBER"/>
    <property type="match status" value="1"/>
</dbReference>
<comment type="similarity">
    <text evidence="1 2">Belongs to the short-chain dehydrogenases/reductases (SDR) family.</text>
</comment>
<dbReference type="PANTHER" id="PTHR42760:SF135">
    <property type="entry name" value="BLL7886 PROTEIN"/>
    <property type="match status" value="1"/>
</dbReference>
<evidence type="ECO:0000256" key="1">
    <source>
        <dbReference type="ARBA" id="ARBA00006484"/>
    </source>
</evidence>
<dbReference type="InterPro" id="IPR036291">
    <property type="entry name" value="NAD(P)-bd_dom_sf"/>
</dbReference>
<dbReference type="PROSITE" id="PS00061">
    <property type="entry name" value="ADH_SHORT"/>
    <property type="match status" value="1"/>
</dbReference>
<organism evidence="3 4">
    <name type="scientific">Gimibacter soli</name>
    <dbReference type="NCBI Taxonomy" id="3024400"/>
    <lineage>
        <taxon>Bacteria</taxon>
        <taxon>Pseudomonadati</taxon>
        <taxon>Pseudomonadota</taxon>
        <taxon>Alphaproteobacteria</taxon>
        <taxon>Kordiimonadales</taxon>
        <taxon>Temperatibacteraceae</taxon>
        <taxon>Gimibacter</taxon>
    </lineage>
</organism>
<dbReference type="Pfam" id="PF00106">
    <property type="entry name" value="adh_short"/>
    <property type="match status" value="1"/>
</dbReference>
<dbReference type="Proteomes" id="UP001217500">
    <property type="component" value="Chromosome"/>
</dbReference>
<evidence type="ECO:0000256" key="2">
    <source>
        <dbReference type="RuleBase" id="RU000363"/>
    </source>
</evidence>
<dbReference type="GO" id="GO:0030497">
    <property type="term" value="P:fatty acid elongation"/>
    <property type="evidence" value="ECO:0007669"/>
    <property type="project" value="TreeGrafter"/>
</dbReference>
<accession>A0AAE9XXR5</accession>
<dbReference type="Gene3D" id="3.40.50.720">
    <property type="entry name" value="NAD(P)-binding Rossmann-like Domain"/>
    <property type="match status" value="1"/>
</dbReference>
<gene>
    <name evidence="3" type="ORF">PH603_07890</name>
</gene>
<dbReference type="PRINTS" id="PR00081">
    <property type="entry name" value="GDHRDH"/>
</dbReference>
<dbReference type="InterPro" id="IPR002347">
    <property type="entry name" value="SDR_fam"/>
</dbReference>
<dbReference type="KEGG" id="gso:PH603_07890"/>
<dbReference type="AlphaFoldDB" id="A0AAE9XXR5"/>
<sequence length="225" mass="22545">MQDKVIAVTGAAGALGRAVCDKLAGLGASVVGIDLASLTAGGAIVTACGGVDLTNADAVNGAFAKIAKAHGTLDGLVNVAGGFAWETVADGSDETWDRMYRMNVRTALLASKAALPILHRPGGSVVNIGAAASQKADMGMGGYAASKAGVSRLTESLAAELKDAGVRVNAVLPSIIDTATNRKDMPDADFSRWVAPDALADAIAFLLSDAARAVTGALLPVTGRV</sequence>
<dbReference type="SUPFAM" id="SSF51735">
    <property type="entry name" value="NAD(P)-binding Rossmann-fold domains"/>
    <property type="match status" value="1"/>
</dbReference>
<reference evidence="3" key="1">
    <citation type="submission" date="2023-01" db="EMBL/GenBank/DDBJ databases">
        <title>The genome sequence of Kordiimonadaceae bacterium 6D33.</title>
        <authorList>
            <person name="Liu Y."/>
        </authorList>
    </citation>
    <scope>NUCLEOTIDE SEQUENCE</scope>
    <source>
        <strain evidence="3">6D33</strain>
    </source>
</reference>
<keyword evidence="4" id="KW-1185">Reference proteome</keyword>
<evidence type="ECO:0000313" key="4">
    <source>
        <dbReference type="Proteomes" id="UP001217500"/>
    </source>
</evidence>
<protein>
    <submittedName>
        <fullName evidence="3">SDR family oxidoreductase</fullName>
    </submittedName>
</protein>
<name>A0AAE9XXR5_9PROT</name>
<dbReference type="EMBL" id="CP116805">
    <property type="protein sequence ID" value="WCL55674.1"/>
    <property type="molecule type" value="Genomic_DNA"/>
</dbReference>
<dbReference type="GO" id="GO:0016616">
    <property type="term" value="F:oxidoreductase activity, acting on the CH-OH group of donors, NAD or NADP as acceptor"/>
    <property type="evidence" value="ECO:0007669"/>
    <property type="project" value="TreeGrafter"/>
</dbReference>
<proteinExistence type="inferred from homology"/>
<evidence type="ECO:0000313" key="3">
    <source>
        <dbReference type="EMBL" id="WCL55674.1"/>
    </source>
</evidence>
<dbReference type="PRINTS" id="PR00080">
    <property type="entry name" value="SDRFAMILY"/>
</dbReference>
<dbReference type="InterPro" id="IPR020904">
    <property type="entry name" value="Sc_DH/Rdtase_CS"/>
</dbReference>
<dbReference type="RefSeq" id="WP_289505531.1">
    <property type="nucleotide sequence ID" value="NZ_CP116805.1"/>
</dbReference>